<proteinExistence type="predicted"/>
<sequence>EIKVPQNERAQLSLNSDHTHFIIIRKSPIGSSSTNISETKPTTIDTDNKLLEKKTDSTENITNKFRNRFEAFLHQEALQQVKTPTKSQQPLTTDCLPILLNKSNLSSKDGFPMVCTLVHGTPETIELVYRKIQQEISIVVFKGTG</sequence>
<dbReference type="AlphaFoldDB" id="A0A820K5U8"/>
<gene>
    <name evidence="1" type="ORF">JBS370_LOCUS41550</name>
</gene>
<dbReference type="Proteomes" id="UP000663836">
    <property type="component" value="Unassembled WGS sequence"/>
</dbReference>
<evidence type="ECO:0000313" key="2">
    <source>
        <dbReference type="Proteomes" id="UP000663836"/>
    </source>
</evidence>
<comment type="caution">
    <text evidence="1">The sequence shown here is derived from an EMBL/GenBank/DDBJ whole genome shotgun (WGS) entry which is preliminary data.</text>
</comment>
<organism evidence="1 2">
    <name type="scientific">Rotaria sordida</name>
    <dbReference type="NCBI Taxonomy" id="392033"/>
    <lineage>
        <taxon>Eukaryota</taxon>
        <taxon>Metazoa</taxon>
        <taxon>Spiralia</taxon>
        <taxon>Gnathifera</taxon>
        <taxon>Rotifera</taxon>
        <taxon>Eurotatoria</taxon>
        <taxon>Bdelloidea</taxon>
        <taxon>Philodinida</taxon>
        <taxon>Philodinidae</taxon>
        <taxon>Rotaria</taxon>
    </lineage>
</organism>
<evidence type="ECO:0000313" key="1">
    <source>
        <dbReference type="EMBL" id="CAF4338691.1"/>
    </source>
</evidence>
<feature type="non-terminal residue" evidence="1">
    <location>
        <position position="1"/>
    </location>
</feature>
<reference evidence="1" key="1">
    <citation type="submission" date="2021-02" db="EMBL/GenBank/DDBJ databases">
        <authorList>
            <person name="Nowell W R."/>
        </authorList>
    </citation>
    <scope>NUCLEOTIDE SEQUENCE</scope>
</reference>
<protein>
    <submittedName>
        <fullName evidence="1">Uncharacterized protein</fullName>
    </submittedName>
</protein>
<name>A0A820K5U8_9BILA</name>
<dbReference type="EMBL" id="CAJOBD010046864">
    <property type="protein sequence ID" value="CAF4338691.1"/>
    <property type="molecule type" value="Genomic_DNA"/>
</dbReference>
<feature type="non-terminal residue" evidence="1">
    <location>
        <position position="145"/>
    </location>
</feature>
<accession>A0A820K5U8</accession>